<dbReference type="Gene3D" id="3.30.1120.10">
    <property type="match status" value="1"/>
</dbReference>
<evidence type="ECO:0000259" key="7">
    <source>
        <dbReference type="Pfam" id="PF00884"/>
    </source>
</evidence>
<evidence type="ECO:0000256" key="1">
    <source>
        <dbReference type="ARBA" id="ARBA00001913"/>
    </source>
</evidence>
<dbReference type="SUPFAM" id="SSF53649">
    <property type="entry name" value="Alkaline phosphatase-like"/>
    <property type="match status" value="1"/>
</dbReference>
<dbReference type="GO" id="GO:0046872">
    <property type="term" value="F:metal ion binding"/>
    <property type="evidence" value="ECO:0007669"/>
    <property type="project" value="UniProtKB-KW"/>
</dbReference>
<proteinExistence type="inferred from homology"/>
<dbReference type="InterPro" id="IPR017850">
    <property type="entry name" value="Alkaline_phosphatase_core_sf"/>
</dbReference>
<keyword evidence="3" id="KW-0479">Metal-binding</keyword>
<dbReference type="AlphaFoldDB" id="X1CBB9"/>
<protein>
    <recommendedName>
        <fullName evidence="7">Sulfatase N-terminal domain-containing protein</fullName>
    </recommendedName>
</protein>
<dbReference type="PANTHER" id="PTHR42693:SF42">
    <property type="entry name" value="ARYLSULFATASE G"/>
    <property type="match status" value="1"/>
</dbReference>
<dbReference type="InterPro" id="IPR050738">
    <property type="entry name" value="Sulfatase"/>
</dbReference>
<evidence type="ECO:0000256" key="3">
    <source>
        <dbReference type="ARBA" id="ARBA00022723"/>
    </source>
</evidence>
<comment type="cofactor">
    <cofactor evidence="1">
        <name>Ca(2+)</name>
        <dbReference type="ChEBI" id="CHEBI:29108"/>
    </cofactor>
</comment>
<dbReference type="GO" id="GO:0004065">
    <property type="term" value="F:arylsulfatase activity"/>
    <property type="evidence" value="ECO:0007669"/>
    <property type="project" value="TreeGrafter"/>
</dbReference>
<sequence>DSKVRLVQEHAVYAAMVEAMDRAVGKVLKSLKKLKLDKNTVVIFMSDNGGLSTSGGHPTSNLPLRAGKGWLYEGGIREPMLISWPGKFESRTDDTPVTSTDFYPTILELAGLPLKPEQHVDGISLASLLKENKKLKREALYWHYPHWGNQGGTPGAVIRNGDYKLIQYFTDKPTELFNLKKDIGETKSLADSKKDKVQKMERMLNQWLQETDAKLPSPNPYYNK</sequence>
<keyword evidence="6" id="KW-0106">Calcium</keyword>
<evidence type="ECO:0000256" key="5">
    <source>
        <dbReference type="ARBA" id="ARBA00022801"/>
    </source>
</evidence>
<gene>
    <name evidence="8" type="ORF">S01H4_38212</name>
</gene>
<feature type="non-terminal residue" evidence="8">
    <location>
        <position position="1"/>
    </location>
</feature>
<dbReference type="InterPro" id="IPR000917">
    <property type="entry name" value="Sulfatase_N"/>
</dbReference>
<reference evidence="8" key="1">
    <citation type="journal article" date="2014" name="Front. Microbiol.">
        <title>High frequency of phylogenetically diverse reductive dehalogenase-homologous genes in deep subseafloor sedimentary metagenomes.</title>
        <authorList>
            <person name="Kawai M."/>
            <person name="Futagami T."/>
            <person name="Toyoda A."/>
            <person name="Takaki Y."/>
            <person name="Nishi S."/>
            <person name="Hori S."/>
            <person name="Arai W."/>
            <person name="Tsubouchi T."/>
            <person name="Morono Y."/>
            <person name="Uchiyama I."/>
            <person name="Ito T."/>
            <person name="Fujiyama A."/>
            <person name="Inagaki F."/>
            <person name="Takami H."/>
        </authorList>
    </citation>
    <scope>NUCLEOTIDE SEQUENCE</scope>
    <source>
        <strain evidence="8">Expedition CK06-06</strain>
    </source>
</reference>
<evidence type="ECO:0000256" key="6">
    <source>
        <dbReference type="ARBA" id="ARBA00022837"/>
    </source>
</evidence>
<keyword evidence="4" id="KW-0732">Signal</keyword>
<comment type="similarity">
    <text evidence="2">Belongs to the sulfatase family.</text>
</comment>
<dbReference type="Gene3D" id="3.40.720.10">
    <property type="entry name" value="Alkaline Phosphatase, subunit A"/>
    <property type="match status" value="1"/>
</dbReference>
<keyword evidence="5" id="KW-0378">Hydrolase</keyword>
<feature type="domain" description="Sulfatase N-terminal" evidence="7">
    <location>
        <begin position="8"/>
        <end position="111"/>
    </location>
</feature>
<dbReference type="Pfam" id="PF00884">
    <property type="entry name" value="Sulfatase"/>
    <property type="match status" value="1"/>
</dbReference>
<organism evidence="8">
    <name type="scientific">marine sediment metagenome</name>
    <dbReference type="NCBI Taxonomy" id="412755"/>
    <lineage>
        <taxon>unclassified sequences</taxon>
        <taxon>metagenomes</taxon>
        <taxon>ecological metagenomes</taxon>
    </lineage>
</organism>
<accession>X1CBB9</accession>
<dbReference type="PANTHER" id="PTHR42693">
    <property type="entry name" value="ARYLSULFATASE FAMILY MEMBER"/>
    <property type="match status" value="1"/>
</dbReference>
<evidence type="ECO:0000256" key="2">
    <source>
        <dbReference type="ARBA" id="ARBA00008779"/>
    </source>
</evidence>
<dbReference type="EMBL" id="BART01020594">
    <property type="protein sequence ID" value="GAH04827.1"/>
    <property type="molecule type" value="Genomic_DNA"/>
</dbReference>
<comment type="caution">
    <text evidence="8">The sequence shown here is derived from an EMBL/GenBank/DDBJ whole genome shotgun (WGS) entry which is preliminary data.</text>
</comment>
<name>X1CBB9_9ZZZZ</name>
<evidence type="ECO:0000313" key="8">
    <source>
        <dbReference type="EMBL" id="GAH04827.1"/>
    </source>
</evidence>
<evidence type="ECO:0000256" key="4">
    <source>
        <dbReference type="ARBA" id="ARBA00022729"/>
    </source>
</evidence>